<keyword evidence="4" id="KW-1185">Reference proteome</keyword>
<evidence type="ECO:0000256" key="1">
    <source>
        <dbReference type="SAM" id="MobiDB-lite"/>
    </source>
</evidence>
<dbReference type="EMBL" id="ANHY01000008">
    <property type="protein sequence ID" value="EKV30565.1"/>
    <property type="molecule type" value="Genomic_DNA"/>
</dbReference>
<feature type="signal peptide" evidence="2">
    <location>
        <begin position="1"/>
        <end position="17"/>
    </location>
</feature>
<dbReference type="Gene3D" id="2.40.128.140">
    <property type="entry name" value="Outer membrane protein"/>
    <property type="match status" value="1"/>
</dbReference>
<reference evidence="3 4" key="1">
    <citation type="journal article" date="2013" name="Genome Announc.">
        <title>Draft Genome Sequence of an Alphaproteobacterium, Caenispirillum salinarum AK4(T), Isolated from a Solar Saltern.</title>
        <authorList>
            <person name="Khatri I."/>
            <person name="Singh A."/>
            <person name="Korpole S."/>
            <person name="Pinnaka A.K."/>
            <person name="Subramanian S."/>
        </authorList>
    </citation>
    <scope>NUCLEOTIDE SEQUENCE [LARGE SCALE GENOMIC DNA]</scope>
    <source>
        <strain evidence="3 4">AK4</strain>
    </source>
</reference>
<feature type="region of interest" description="Disordered" evidence="1">
    <location>
        <begin position="23"/>
        <end position="52"/>
    </location>
</feature>
<evidence type="ECO:0000313" key="4">
    <source>
        <dbReference type="Proteomes" id="UP000009881"/>
    </source>
</evidence>
<proteinExistence type="predicted"/>
<dbReference type="Proteomes" id="UP000009881">
    <property type="component" value="Unassembled WGS sequence"/>
</dbReference>
<dbReference type="STRING" id="1238182.C882_4524"/>
<dbReference type="Pfam" id="PF09982">
    <property type="entry name" value="LpxR"/>
    <property type="match status" value="1"/>
</dbReference>
<accession>K9GX72</accession>
<name>K9GX72_9PROT</name>
<evidence type="ECO:0000313" key="3">
    <source>
        <dbReference type="EMBL" id="EKV30565.1"/>
    </source>
</evidence>
<dbReference type="RefSeq" id="WP_009540632.1">
    <property type="nucleotide sequence ID" value="NZ_ANHY01000008.1"/>
</dbReference>
<sequence>MRATIIALFALALPALAAVPAAAQGQPVPPRPDVKPDPLAPDAPVREPVIPGGINTEVPPRVIKDDKGILTFQLENDLFTGTDRHYTNGVRLSYLSAENAVPDWVENAARPLPFFADEGNLRVSYALGQTMFTPEDITVAGPQPDERPWAGFTWGTIGLTNDAGSRLDNLELILGIVGPASQADDTQEFVHDLIDTTDPNGWDNQLHNEPIVNLSYKRTWRGWVESEALGLEVDAAPYVGGALGNAFTHGNVGLTLRFGDDLPADYGPPRIRPTLPGSDFFVPQQDFGWYVFAGVDGRLVARNIFLDGNTFRDSASVEKNVVVGELQAGVAVTIGEVRLAYTHVVRSREYEGQDDLDRFGALSVSLRF</sequence>
<dbReference type="InterPro" id="IPR037107">
    <property type="entry name" value="Put_OMP_sf"/>
</dbReference>
<comment type="caution">
    <text evidence="3">The sequence shown here is derived from an EMBL/GenBank/DDBJ whole genome shotgun (WGS) entry which is preliminary data.</text>
</comment>
<feature type="chain" id="PRO_5003931160" evidence="2">
    <location>
        <begin position="18"/>
        <end position="368"/>
    </location>
</feature>
<gene>
    <name evidence="3" type="ORF">C882_4524</name>
</gene>
<keyword evidence="2" id="KW-0732">Signal</keyword>
<dbReference type="AlphaFoldDB" id="K9GX72"/>
<dbReference type="PATRIC" id="fig|1238182.3.peg.2187"/>
<evidence type="ECO:0000256" key="2">
    <source>
        <dbReference type="SAM" id="SignalP"/>
    </source>
</evidence>
<organism evidence="3 4">
    <name type="scientific">Caenispirillum salinarum AK4</name>
    <dbReference type="NCBI Taxonomy" id="1238182"/>
    <lineage>
        <taxon>Bacteria</taxon>
        <taxon>Pseudomonadati</taxon>
        <taxon>Pseudomonadota</taxon>
        <taxon>Alphaproteobacteria</taxon>
        <taxon>Rhodospirillales</taxon>
        <taxon>Novispirillaceae</taxon>
        <taxon>Caenispirillum</taxon>
    </lineage>
</organism>
<protein>
    <submittedName>
        <fullName evidence="3">Putative outer membrane protein</fullName>
    </submittedName>
</protein>
<dbReference type="InterPro" id="IPR018707">
    <property type="entry name" value="LpxR"/>
</dbReference>
<dbReference type="eggNOG" id="COG3528">
    <property type="taxonomic scope" value="Bacteria"/>
</dbReference>